<reference evidence="3" key="1">
    <citation type="submission" date="2016-10" db="EMBL/GenBank/DDBJ databases">
        <authorList>
            <person name="Varghese N."/>
            <person name="Submissions S."/>
        </authorList>
    </citation>
    <scope>NUCLEOTIDE SEQUENCE [LARGE SCALE GENOMIC DNA]</scope>
    <source>
        <strain evidence="3">Jip14</strain>
    </source>
</reference>
<evidence type="ECO:0000313" key="3">
    <source>
        <dbReference type="Proteomes" id="UP000198916"/>
    </source>
</evidence>
<dbReference type="Pfam" id="PF19781">
    <property type="entry name" value="DUF6266"/>
    <property type="match status" value="1"/>
</dbReference>
<gene>
    <name evidence="2" type="ORF">SAMN05421740_11436</name>
</gene>
<feature type="compositionally biased region" description="Acidic residues" evidence="1">
    <location>
        <begin position="224"/>
        <end position="243"/>
    </location>
</feature>
<dbReference type="AlphaFoldDB" id="A0A1H7U9H6"/>
<organism evidence="2 3">
    <name type="scientific">Parapedobacter koreensis</name>
    <dbReference type="NCBI Taxonomy" id="332977"/>
    <lineage>
        <taxon>Bacteria</taxon>
        <taxon>Pseudomonadati</taxon>
        <taxon>Bacteroidota</taxon>
        <taxon>Sphingobacteriia</taxon>
        <taxon>Sphingobacteriales</taxon>
        <taxon>Sphingobacteriaceae</taxon>
        <taxon>Parapedobacter</taxon>
    </lineage>
</organism>
<sequence>MATYNQGLNGSFSGKAGSVVGANWRSIGYIRGLSRFKNKSNSPRQAAQRLRFGMAVSFMRPMKSILRIGFMDRVRSRNTGFNQGIRQFINHAIVGEYPDFGIDYAQVAISNGGMEKLMGLTLASDQPYQLTLGWVDRTPPPNPLLPDPGVHNDDRVFVLLYNRTEDVYTTNTSAFRQDEGLALELPAVFAGHELHVWVFAQHRDGTDVSASQYVGSVTLAGDGSEPEPEPDGEEEPEGTETEP</sequence>
<dbReference type="Proteomes" id="UP000198916">
    <property type="component" value="Unassembled WGS sequence"/>
</dbReference>
<dbReference type="EMBL" id="FNZR01000014">
    <property type="protein sequence ID" value="SEL93394.1"/>
    <property type="molecule type" value="Genomic_DNA"/>
</dbReference>
<accession>A0A1H7U9H6</accession>
<evidence type="ECO:0000256" key="1">
    <source>
        <dbReference type="SAM" id="MobiDB-lite"/>
    </source>
</evidence>
<name>A0A1H7U9H6_9SPHI</name>
<feature type="region of interest" description="Disordered" evidence="1">
    <location>
        <begin position="217"/>
        <end position="243"/>
    </location>
</feature>
<protein>
    <submittedName>
        <fullName evidence="2">Uncharacterized protein</fullName>
    </submittedName>
</protein>
<keyword evidence="3" id="KW-1185">Reference proteome</keyword>
<proteinExistence type="predicted"/>
<dbReference type="InterPro" id="IPR046233">
    <property type="entry name" value="DUF6266"/>
</dbReference>
<evidence type="ECO:0000313" key="2">
    <source>
        <dbReference type="EMBL" id="SEL93394.1"/>
    </source>
</evidence>
<dbReference type="RefSeq" id="WP_090609193.1">
    <property type="nucleotide sequence ID" value="NZ_FNZR01000014.1"/>
</dbReference>